<dbReference type="PANTHER" id="PTHR22550:SF5">
    <property type="entry name" value="LEUCINE ZIPPER PROTEIN 4"/>
    <property type="match status" value="1"/>
</dbReference>
<keyword evidence="5" id="KW-1185">Reference proteome</keyword>
<dbReference type="GO" id="GO:0009847">
    <property type="term" value="P:spore germination"/>
    <property type="evidence" value="ECO:0007669"/>
    <property type="project" value="InterPro"/>
</dbReference>
<organism evidence="4 5">
    <name type="scientific">Ammoniphilus oxalaticus</name>
    <dbReference type="NCBI Taxonomy" id="66863"/>
    <lineage>
        <taxon>Bacteria</taxon>
        <taxon>Bacillati</taxon>
        <taxon>Bacillota</taxon>
        <taxon>Bacilli</taxon>
        <taxon>Bacillales</taxon>
        <taxon>Paenibacillaceae</taxon>
        <taxon>Aneurinibacillus group</taxon>
        <taxon>Ammoniphilus</taxon>
    </lineage>
</organism>
<dbReference type="PANTHER" id="PTHR22550">
    <property type="entry name" value="SPORE GERMINATION PROTEIN"/>
    <property type="match status" value="1"/>
</dbReference>
<dbReference type="InterPro" id="IPR004995">
    <property type="entry name" value="Spore_Ger"/>
</dbReference>
<comment type="caution">
    <text evidence="4">The sequence shown here is derived from an EMBL/GenBank/DDBJ whole genome shotgun (WGS) entry which is preliminary data.</text>
</comment>
<dbReference type="PIRSF" id="PIRSF005690">
    <property type="entry name" value="GerBA"/>
    <property type="match status" value="1"/>
</dbReference>
<keyword evidence="3" id="KW-1133">Transmembrane helix</keyword>
<accession>A0A419SD29</accession>
<protein>
    <submittedName>
        <fullName evidence="4">Spore gernimation protein GerA</fullName>
    </submittedName>
</protein>
<feature type="transmembrane region" description="Helical" evidence="3">
    <location>
        <begin position="440"/>
        <end position="463"/>
    </location>
</feature>
<feature type="transmembrane region" description="Helical" evidence="3">
    <location>
        <begin position="317"/>
        <end position="339"/>
    </location>
</feature>
<dbReference type="Pfam" id="PF03323">
    <property type="entry name" value="GerA"/>
    <property type="match status" value="1"/>
</dbReference>
<dbReference type="GO" id="GO:0016020">
    <property type="term" value="C:membrane"/>
    <property type="evidence" value="ECO:0007669"/>
    <property type="project" value="InterPro"/>
</dbReference>
<keyword evidence="2 3" id="KW-0472">Membrane</keyword>
<feature type="transmembrane region" description="Helical" evidence="3">
    <location>
        <begin position="403"/>
        <end position="428"/>
    </location>
</feature>
<gene>
    <name evidence="4" type="ORF">BEP19_15220</name>
</gene>
<dbReference type="InterPro" id="IPR050768">
    <property type="entry name" value="UPF0353/GerABKA_families"/>
</dbReference>
<dbReference type="EMBL" id="MCHY01000013">
    <property type="protein sequence ID" value="RKD21029.1"/>
    <property type="molecule type" value="Genomic_DNA"/>
</dbReference>
<dbReference type="RefSeq" id="WP_120191096.1">
    <property type="nucleotide sequence ID" value="NZ_MCHY01000013.1"/>
</dbReference>
<comment type="similarity">
    <text evidence="1">Belongs to the GerABKA family.</text>
</comment>
<evidence type="ECO:0000313" key="5">
    <source>
        <dbReference type="Proteomes" id="UP000284219"/>
    </source>
</evidence>
<evidence type="ECO:0000256" key="2">
    <source>
        <dbReference type="ARBA" id="ARBA00023136"/>
    </source>
</evidence>
<evidence type="ECO:0000256" key="1">
    <source>
        <dbReference type="ARBA" id="ARBA00005278"/>
    </source>
</evidence>
<reference evidence="4 5" key="1">
    <citation type="submission" date="2016-08" db="EMBL/GenBank/DDBJ databases">
        <title>Novel Firmicute Genomes.</title>
        <authorList>
            <person name="Poppleton D.I."/>
            <person name="Gribaldo S."/>
        </authorList>
    </citation>
    <scope>NUCLEOTIDE SEQUENCE [LARGE SCALE GENOMIC DNA]</scope>
    <source>
        <strain evidence="4 5">RAOx-1</strain>
    </source>
</reference>
<proteinExistence type="inferred from homology"/>
<sequence length="522" mass="58032">MFRFIQRRLKTDSSDDVETKKSNEFPIELFTSVQMNVENIKNLLQSPSDLVVREFTLGNTTHPCAVICIDGLVDMNLVNDKIIKNIQIGISTANKPISFFGDEVLTELERGVLSTSELSRTDSLDEAVLGILSGDTCVFVEGIDEVLIIGSKGWESRGVEEPVTEALVRGPRDGFIENLRTNTAHIRRRVRDPNLRIENHKVGRRSKKDLVVIYVDGIVHPELVKEVNRRLKTIDLDDVQETGYIEEWIEDSFLSPFPQLQSTERPDKVAANVLQGRVAILLDGTPFALLAPTTLISLLQSPEDYYERWQIGTLLRLLRFFAAFITLFLPALYIALVSYHPGMIPSKLAFSIASTREGVPFPAVVEALIMEATIELLREAGVRLPKPIGQTIGIVGGLVIGDAAVSAGIVSPVMVIVVAVTAIASFALPHYSVSISLRMLRFVVMIGAAIFGLYGIILVYIGINIHLANLKSFGVPYTTPFAPMFSRDWKDVLVRAPLTMMRTRPAFLKTKDEDRMNRGRRS</sequence>
<name>A0A419SD29_9BACL</name>
<dbReference type="OrthoDB" id="1726708at2"/>
<evidence type="ECO:0000313" key="4">
    <source>
        <dbReference type="EMBL" id="RKD21029.1"/>
    </source>
</evidence>
<dbReference type="AlphaFoldDB" id="A0A419SD29"/>
<dbReference type="Proteomes" id="UP000284219">
    <property type="component" value="Unassembled WGS sequence"/>
</dbReference>
<evidence type="ECO:0000256" key="3">
    <source>
        <dbReference type="SAM" id="Phobius"/>
    </source>
</evidence>
<keyword evidence="3" id="KW-0812">Transmembrane</keyword>